<gene>
    <name evidence="1" type="ORF">FB381_4001</name>
</gene>
<dbReference type="EMBL" id="VFOV01000001">
    <property type="protein sequence ID" value="TQL70075.1"/>
    <property type="molecule type" value="Genomic_DNA"/>
</dbReference>
<dbReference type="AlphaFoldDB" id="A0A543ABU8"/>
<sequence>MSFFLVWIGEGTDPAHYSRAITADTTLCGRPNYGRAWSWDYPDLSTPVCPVCRGKATGL</sequence>
<organism evidence="1 2">
    <name type="scientific">Nocardioides albertanoniae</name>
    <dbReference type="NCBI Taxonomy" id="1175486"/>
    <lineage>
        <taxon>Bacteria</taxon>
        <taxon>Bacillati</taxon>
        <taxon>Actinomycetota</taxon>
        <taxon>Actinomycetes</taxon>
        <taxon>Propionibacteriales</taxon>
        <taxon>Nocardioidaceae</taxon>
        <taxon>Nocardioides</taxon>
    </lineage>
</organism>
<comment type="caution">
    <text evidence="1">The sequence shown here is derived from an EMBL/GenBank/DDBJ whole genome shotgun (WGS) entry which is preliminary data.</text>
</comment>
<accession>A0A543ABU8</accession>
<proteinExistence type="predicted"/>
<evidence type="ECO:0000313" key="2">
    <source>
        <dbReference type="Proteomes" id="UP000320209"/>
    </source>
</evidence>
<protein>
    <submittedName>
        <fullName evidence="1">Uncharacterized protein</fullName>
    </submittedName>
</protein>
<evidence type="ECO:0000313" key="1">
    <source>
        <dbReference type="EMBL" id="TQL70075.1"/>
    </source>
</evidence>
<keyword evidence="2" id="KW-1185">Reference proteome</keyword>
<name>A0A543ABU8_9ACTN</name>
<dbReference type="RefSeq" id="WP_141781878.1">
    <property type="nucleotide sequence ID" value="NZ_VFOV01000001.1"/>
</dbReference>
<dbReference type="Proteomes" id="UP000320209">
    <property type="component" value="Unassembled WGS sequence"/>
</dbReference>
<reference evidence="1 2" key="1">
    <citation type="submission" date="2019-06" db="EMBL/GenBank/DDBJ databases">
        <title>Sequencing the genomes of 1000 actinobacteria strains.</title>
        <authorList>
            <person name="Klenk H.-P."/>
        </authorList>
    </citation>
    <scope>NUCLEOTIDE SEQUENCE [LARGE SCALE GENOMIC DNA]</scope>
    <source>
        <strain evidence="1 2">DSM 25218</strain>
    </source>
</reference>